<feature type="domain" description="DUF2421" evidence="1">
    <location>
        <begin position="4"/>
        <end position="119"/>
    </location>
</feature>
<dbReference type="Proteomes" id="UP000683000">
    <property type="component" value="Unassembled WGS sequence"/>
</dbReference>
<dbReference type="InterPro" id="IPR018820">
    <property type="entry name" value="BRE4-related_DUF2421"/>
</dbReference>
<evidence type="ECO:0000313" key="3">
    <source>
        <dbReference type="Proteomes" id="UP000683000"/>
    </source>
</evidence>
<name>A0A8I2YG20_9AGAM</name>
<gene>
    <name evidence="2" type="ORF">JVT61DRAFT_9477</name>
</gene>
<dbReference type="PANTHER" id="PTHR37994">
    <property type="entry name" value="ARAE_2_N DOMAIN-CONTAINING PROTEIN-RELATED"/>
    <property type="match status" value="1"/>
</dbReference>
<dbReference type="EMBL" id="JAGFBS010000034">
    <property type="protein sequence ID" value="KAG6371454.1"/>
    <property type="molecule type" value="Genomic_DNA"/>
</dbReference>
<dbReference type="PANTHER" id="PTHR37994:SF1">
    <property type="entry name" value="ER TRANSPORTER 6TM N-TERMINAL DOMAIN-CONTAINING PROTEIN"/>
    <property type="match status" value="1"/>
</dbReference>
<evidence type="ECO:0000313" key="2">
    <source>
        <dbReference type="EMBL" id="KAG6371454.1"/>
    </source>
</evidence>
<dbReference type="Pfam" id="PF10334">
    <property type="entry name" value="BRE4"/>
    <property type="match status" value="1"/>
</dbReference>
<protein>
    <recommendedName>
        <fullName evidence="1">DUF2421 domain-containing protein</fullName>
    </recommendedName>
</protein>
<sequence length="151" mass="17053">MEPAWAHAFLRRTRLSDADFEGDVLAVISLISFSLRTGKPLPQVTPCPLLNRFMERRHGLNIVHEESEEDFGLPKVLSEETLESLQYMNFCVGLSTAFSIMTRLDKLMVAVKELVGERYHIDGVGLPLHYRRGRGVEMRTPVPTLPESNAS</sequence>
<organism evidence="2 3">
    <name type="scientific">Boletus reticuloceps</name>
    <dbReference type="NCBI Taxonomy" id="495285"/>
    <lineage>
        <taxon>Eukaryota</taxon>
        <taxon>Fungi</taxon>
        <taxon>Dikarya</taxon>
        <taxon>Basidiomycota</taxon>
        <taxon>Agaricomycotina</taxon>
        <taxon>Agaricomycetes</taxon>
        <taxon>Agaricomycetidae</taxon>
        <taxon>Boletales</taxon>
        <taxon>Boletineae</taxon>
        <taxon>Boletaceae</taxon>
        <taxon>Boletoideae</taxon>
        <taxon>Boletus</taxon>
    </lineage>
</organism>
<comment type="caution">
    <text evidence="2">The sequence shown here is derived from an EMBL/GenBank/DDBJ whole genome shotgun (WGS) entry which is preliminary data.</text>
</comment>
<proteinExistence type="predicted"/>
<dbReference type="OrthoDB" id="2650256at2759"/>
<accession>A0A8I2YG20</accession>
<reference evidence="2" key="1">
    <citation type="submission" date="2021-03" db="EMBL/GenBank/DDBJ databases">
        <title>Evolutionary innovations through gain and loss of genes in the ectomycorrhizal Boletales.</title>
        <authorList>
            <person name="Wu G."/>
            <person name="Miyauchi S."/>
            <person name="Morin E."/>
            <person name="Yang Z.-L."/>
            <person name="Xu J."/>
            <person name="Martin F.M."/>
        </authorList>
    </citation>
    <scope>NUCLEOTIDE SEQUENCE</scope>
    <source>
        <strain evidence="2">BR01</strain>
    </source>
</reference>
<evidence type="ECO:0000259" key="1">
    <source>
        <dbReference type="Pfam" id="PF10334"/>
    </source>
</evidence>
<dbReference type="AlphaFoldDB" id="A0A8I2YG20"/>
<keyword evidence="3" id="KW-1185">Reference proteome</keyword>